<proteinExistence type="predicted"/>
<evidence type="ECO:0000313" key="2">
    <source>
        <dbReference type="Proteomes" id="UP001151760"/>
    </source>
</evidence>
<reference evidence="1" key="1">
    <citation type="journal article" date="2022" name="Int. J. Mol. Sci.">
        <title>Draft Genome of Tanacetum Coccineum: Genomic Comparison of Closely Related Tanacetum-Family Plants.</title>
        <authorList>
            <person name="Yamashiro T."/>
            <person name="Shiraishi A."/>
            <person name="Nakayama K."/>
            <person name="Satake H."/>
        </authorList>
    </citation>
    <scope>NUCLEOTIDE SEQUENCE</scope>
</reference>
<accession>A0ABQ5BLJ0</accession>
<sequence>MTPAAIEEMINQSVTAALEAHEVNRNLGIENENGMEDGLMVLGLCELTDYKMLFDIFQQLMYQKLKGYAWEYNCNISKDMLMDGQNVARALRLGNMRSEGEVMTEALSLLQ</sequence>
<gene>
    <name evidence="1" type="ORF">Tco_0873815</name>
</gene>
<dbReference type="Proteomes" id="UP001151760">
    <property type="component" value="Unassembled WGS sequence"/>
</dbReference>
<organism evidence="1 2">
    <name type="scientific">Tanacetum coccineum</name>
    <dbReference type="NCBI Taxonomy" id="301880"/>
    <lineage>
        <taxon>Eukaryota</taxon>
        <taxon>Viridiplantae</taxon>
        <taxon>Streptophyta</taxon>
        <taxon>Embryophyta</taxon>
        <taxon>Tracheophyta</taxon>
        <taxon>Spermatophyta</taxon>
        <taxon>Magnoliopsida</taxon>
        <taxon>eudicotyledons</taxon>
        <taxon>Gunneridae</taxon>
        <taxon>Pentapetalae</taxon>
        <taxon>asterids</taxon>
        <taxon>campanulids</taxon>
        <taxon>Asterales</taxon>
        <taxon>Asteraceae</taxon>
        <taxon>Asteroideae</taxon>
        <taxon>Anthemideae</taxon>
        <taxon>Anthemidinae</taxon>
        <taxon>Tanacetum</taxon>
    </lineage>
</organism>
<dbReference type="EMBL" id="BQNB010013371">
    <property type="protein sequence ID" value="GJT15109.1"/>
    <property type="molecule type" value="Genomic_DNA"/>
</dbReference>
<name>A0ABQ5BLJ0_9ASTR</name>
<evidence type="ECO:0000313" key="1">
    <source>
        <dbReference type="EMBL" id="GJT15109.1"/>
    </source>
</evidence>
<protein>
    <submittedName>
        <fullName evidence="1">Uncharacterized protein</fullName>
    </submittedName>
</protein>
<keyword evidence="2" id="KW-1185">Reference proteome</keyword>
<reference evidence="1" key="2">
    <citation type="submission" date="2022-01" db="EMBL/GenBank/DDBJ databases">
        <authorList>
            <person name="Yamashiro T."/>
            <person name="Shiraishi A."/>
            <person name="Satake H."/>
            <person name="Nakayama K."/>
        </authorList>
    </citation>
    <scope>NUCLEOTIDE SEQUENCE</scope>
</reference>
<comment type="caution">
    <text evidence="1">The sequence shown here is derived from an EMBL/GenBank/DDBJ whole genome shotgun (WGS) entry which is preliminary data.</text>
</comment>